<evidence type="ECO:0000259" key="2">
    <source>
        <dbReference type="Pfam" id="PF24936"/>
    </source>
</evidence>
<reference evidence="6" key="1">
    <citation type="submission" date="2017-02" db="UniProtKB">
        <authorList>
            <consortium name="WormBaseParasite"/>
        </authorList>
    </citation>
    <scope>IDENTIFICATION</scope>
</reference>
<sequence length="351" mass="41296">MFLSGRSFLASTLRCFLLFSLIMVKIFCQYDCDVFDPNCYAFYRLNLNNYHRSDQPKSNRCNQQSVWLIPGRADATCTRPEAKRIFEVNPHEVKIHPEVIRLPGCFTIEINNIKILENDGTIPNSFFGKVEYQWMNIKDFSELKCQNASNNGCGGYGNNCYYCDICDGLNELDNAQNQSPFINELKGLSCPNHPGLYTFRKEFCFNDWSMFDKNGDCQLDFLQGERSSDYKSAFASLQQVGYGTIVARLRLAYNATKEIAQKRALKEKQIEEMITRELEEKRRTWDVTNGEFQRFQKWYINYRKNLWHKEDYLPWLLYENEITCIRITFDVCERLPSRSKYGKLRYMCDAN</sequence>
<accession>A0A0N4U6L8</accession>
<proteinExistence type="predicted"/>
<dbReference type="AlphaFoldDB" id="A0A0N4U6L8"/>
<dbReference type="WBParaSite" id="DME_0000257601-mRNA-1">
    <property type="protein sequence ID" value="DME_0000257601-mRNA-1"/>
    <property type="gene ID" value="DME_0000257601"/>
</dbReference>
<protein>
    <recommendedName>
        <fullName evidence="2">DUF7753 domain-containing protein</fullName>
    </recommendedName>
</protein>
<dbReference type="EMBL" id="UYYG01001157">
    <property type="protein sequence ID" value="VDN56963.1"/>
    <property type="molecule type" value="Genomic_DNA"/>
</dbReference>
<gene>
    <name evidence="3" type="ORF">DME_LOCUS6936</name>
</gene>
<dbReference type="Proteomes" id="UP000274756">
    <property type="component" value="Unassembled WGS sequence"/>
</dbReference>
<evidence type="ECO:0000313" key="3">
    <source>
        <dbReference type="EMBL" id="VDN56963.1"/>
    </source>
</evidence>
<keyword evidence="1" id="KW-0732">Signal</keyword>
<dbReference type="Proteomes" id="UP000038040">
    <property type="component" value="Unplaced"/>
</dbReference>
<evidence type="ECO:0000313" key="4">
    <source>
        <dbReference type="Proteomes" id="UP000038040"/>
    </source>
</evidence>
<dbReference type="InterPro" id="IPR056655">
    <property type="entry name" value="DUF7753"/>
</dbReference>
<name>A0A0N4U6L8_DRAME</name>
<organism evidence="4 6">
    <name type="scientific">Dracunculus medinensis</name>
    <name type="common">Guinea worm</name>
    <dbReference type="NCBI Taxonomy" id="318479"/>
    <lineage>
        <taxon>Eukaryota</taxon>
        <taxon>Metazoa</taxon>
        <taxon>Ecdysozoa</taxon>
        <taxon>Nematoda</taxon>
        <taxon>Chromadorea</taxon>
        <taxon>Rhabditida</taxon>
        <taxon>Spirurina</taxon>
        <taxon>Dracunculoidea</taxon>
        <taxon>Dracunculidae</taxon>
        <taxon>Dracunculus</taxon>
    </lineage>
</organism>
<feature type="domain" description="DUF7753" evidence="2">
    <location>
        <begin position="258"/>
        <end position="320"/>
    </location>
</feature>
<feature type="chain" id="PRO_5033720358" description="DUF7753 domain-containing protein" evidence="1">
    <location>
        <begin position="29"/>
        <end position="351"/>
    </location>
</feature>
<reference evidence="3 5" key="2">
    <citation type="submission" date="2018-11" db="EMBL/GenBank/DDBJ databases">
        <authorList>
            <consortium name="Pathogen Informatics"/>
        </authorList>
    </citation>
    <scope>NUCLEOTIDE SEQUENCE [LARGE SCALE GENOMIC DNA]</scope>
</reference>
<dbReference type="Pfam" id="PF24936">
    <property type="entry name" value="DUF7753"/>
    <property type="match status" value="1"/>
</dbReference>
<evidence type="ECO:0000313" key="5">
    <source>
        <dbReference type="Proteomes" id="UP000274756"/>
    </source>
</evidence>
<keyword evidence="5" id="KW-1185">Reference proteome</keyword>
<feature type="signal peptide" evidence="1">
    <location>
        <begin position="1"/>
        <end position="28"/>
    </location>
</feature>
<evidence type="ECO:0000256" key="1">
    <source>
        <dbReference type="SAM" id="SignalP"/>
    </source>
</evidence>
<dbReference type="OrthoDB" id="5782184at2759"/>
<evidence type="ECO:0000313" key="6">
    <source>
        <dbReference type="WBParaSite" id="DME_0000257601-mRNA-1"/>
    </source>
</evidence>